<dbReference type="EMBL" id="GGMR01003565">
    <property type="protein sequence ID" value="MBY16184.1"/>
    <property type="molecule type" value="Transcribed_RNA"/>
</dbReference>
<feature type="compositionally biased region" description="Polar residues" evidence="1">
    <location>
        <begin position="33"/>
        <end position="44"/>
    </location>
</feature>
<accession>A0A2S2NG66</accession>
<feature type="region of interest" description="Disordered" evidence="1">
    <location>
        <begin position="18"/>
        <end position="86"/>
    </location>
</feature>
<feature type="compositionally biased region" description="Low complexity" evidence="1">
    <location>
        <begin position="22"/>
        <end position="32"/>
    </location>
</feature>
<evidence type="ECO:0000313" key="2">
    <source>
        <dbReference type="EMBL" id="MBY16184.1"/>
    </source>
</evidence>
<evidence type="ECO:0000256" key="1">
    <source>
        <dbReference type="SAM" id="MobiDB-lite"/>
    </source>
</evidence>
<organism evidence="2">
    <name type="scientific">Schizaphis graminum</name>
    <name type="common">Green bug aphid</name>
    <dbReference type="NCBI Taxonomy" id="13262"/>
    <lineage>
        <taxon>Eukaryota</taxon>
        <taxon>Metazoa</taxon>
        <taxon>Ecdysozoa</taxon>
        <taxon>Arthropoda</taxon>
        <taxon>Hexapoda</taxon>
        <taxon>Insecta</taxon>
        <taxon>Pterygota</taxon>
        <taxon>Neoptera</taxon>
        <taxon>Paraneoptera</taxon>
        <taxon>Hemiptera</taxon>
        <taxon>Sternorrhyncha</taxon>
        <taxon>Aphidomorpha</taxon>
        <taxon>Aphidoidea</taxon>
        <taxon>Aphididae</taxon>
        <taxon>Aphidini</taxon>
        <taxon>Schizaphis</taxon>
    </lineage>
</organism>
<reference evidence="2" key="1">
    <citation type="submission" date="2018-04" db="EMBL/GenBank/DDBJ databases">
        <title>Transcriptome of Schizaphis graminum biotype I.</title>
        <authorList>
            <person name="Scully E.D."/>
            <person name="Geib S.M."/>
            <person name="Palmer N.A."/>
            <person name="Koch K."/>
            <person name="Bradshaw J."/>
            <person name="Heng-Moss T."/>
            <person name="Sarath G."/>
        </authorList>
    </citation>
    <scope>NUCLEOTIDE SEQUENCE</scope>
</reference>
<name>A0A2S2NG66_SCHGA</name>
<sequence length="152" mass="17529">MLQSTTLTKNFNHIMEMEGLTQSSSNSQQNQSMTDRQSPHNLKNNIKERKDISEVGQIQPNEIDPNSLEPEGLITPEEPDDDEMDQLTYQVQRVLWPKWPTMSKEELAASPEVKYLQEAVKNGEELVIKLNRPEDIICLSNNFYTMNSKSFK</sequence>
<protein>
    <submittedName>
        <fullName evidence="2">Uncharacterized protein</fullName>
    </submittedName>
</protein>
<dbReference type="AlphaFoldDB" id="A0A2S2NG66"/>
<gene>
    <name evidence="2" type="ORF">g.29037</name>
</gene>
<proteinExistence type="predicted"/>